<dbReference type="PANTHER" id="PTHR37018">
    <property type="entry name" value="CULTURE SPECIFIC PROTEIN, PUTATIVE (AFU_ORTHOLOGUE AFUA_2G00130)-RELATED"/>
    <property type="match status" value="1"/>
</dbReference>
<dbReference type="InterPro" id="IPR003806">
    <property type="entry name" value="ATP-grasp_PylC-type"/>
</dbReference>
<dbReference type="OrthoDB" id="7839480at2"/>
<feature type="domain" description="ATP-grasp" evidence="2">
    <location>
        <begin position="140"/>
        <end position="335"/>
    </location>
</feature>
<dbReference type="RefSeq" id="WP_118921296.1">
    <property type="nucleotide sequence ID" value="NZ_QWEG01000008.1"/>
</dbReference>
<dbReference type="PROSITE" id="PS50975">
    <property type="entry name" value="ATP_GRASP"/>
    <property type="match status" value="1"/>
</dbReference>
<dbReference type="Pfam" id="PF02655">
    <property type="entry name" value="ATP-grasp_3"/>
    <property type="match status" value="1"/>
</dbReference>
<dbReference type="InterPro" id="IPR011761">
    <property type="entry name" value="ATP-grasp"/>
</dbReference>
<dbReference type="GO" id="GO:0046872">
    <property type="term" value="F:metal ion binding"/>
    <property type="evidence" value="ECO:0007669"/>
    <property type="project" value="InterPro"/>
</dbReference>
<evidence type="ECO:0000313" key="3">
    <source>
        <dbReference type="EMBL" id="RHW38963.1"/>
    </source>
</evidence>
<comment type="caution">
    <text evidence="3">The sequence shown here is derived from an EMBL/GenBank/DDBJ whole genome shotgun (WGS) entry which is preliminary data.</text>
</comment>
<name>A0A417YSL1_9BACI</name>
<proteinExistence type="predicted"/>
<evidence type="ECO:0000256" key="1">
    <source>
        <dbReference type="PROSITE-ProRule" id="PRU00409"/>
    </source>
</evidence>
<keyword evidence="1" id="KW-0067">ATP-binding</keyword>
<keyword evidence="4" id="KW-1185">Reference proteome</keyword>
<keyword evidence="1" id="KW-0547">Nucleotide-binding</keyword>
<evidence type="ECO:0000259" key="2">
    <source>
        <dbReference type="PROSITE" id="PS50975"/>
    </source>
</evidence>
<dbReference type="Proteomes" id="UP000284416">
    <property type="component" value="Unassembled WGS sequence"/>
</dbReference>
<dbReference type="SUPFAM" id="SSF56059">
    <property type="entry name" value="Glutathione synthetase ATP-binding domain-like"/>
    <property type="match status" value="1"/>
</dbReference>
<dbReference type="EMBL" id="QWEG01000008">
    <property type="protein sequence ID" value="RHW38963.1"/>
    <property type="molecule type" value="Genomic_DNA"/>
</dbReference>
<dbReference type="InterPro" id="IPR053269">
    <property type="entry name" value="Asp-Met_ligase"/>
</dbReference>
<protein>
    <submittedName>
        <fullName evidence="3">ATP-grasp domain-containing protein</fullName>
    </submittedName>
</protein>
<dbReference type="PANTHER" id="PTHR37018:SF1">
    <property type="entry name" value="CULTURE SPECIFIC PROTEIN, PUTATIVE (AFU_ORTHOLOGUE AFUA_2G00130)-RELATED"/>
    <property type="match status" value="1"/>
</dbReference>
<evidence type="ECO:0000313" key="4">
    <source>
        <dbReference type="Proteomes" id="UP000284416"/>
    </source>
</evidence>
<dbReference type="GO" id="GO:0005524">
    <property type="term" value="F:ATP binding"/>
    <property type="evidence" value="ECO:0007669"/>
    <property type="project" value="UniProtKB-UniRule"/>
</dbReference>
<reference evidence="3 4" key="1">
    <citation type="journal article" date="2017" name="Int. J. Syst. Evol. Microbiol.">
        <title>Bacillus notoginsengisoli sp. nov., a novel bacterium isolated from the rhizosphere of Panax notoginseng.</title>
        <authorList>
            <person name="Zhang M.Y."/>
            <person name="Cheng J."/>
            <person name="Cai Y."/>
            <person name="Zhang T.Y."/>
            <person name="Wu Y.Y."/>
            <person name="Manikprabhu D."/>
            <person name="Li W.J."/>
            <person name="Zhang Y.X."/>
        </authorList>
    </citation>
    <scope>NUCLEOTIDE SEQUENCE [LARGE SCALE GENOMIC DNA]</scope>
    <source>
        <strain evidence="3 4">JCM 30743</strain>
    </source>
</reference>
<organism evidence="3 4">
    <name type="scientific">Neobacillus notoginsengisoli</name>
    <dbReference type="NCBI Taxonomy" id="1578198"/>
    <lineage>
        <taxon>Bacteria</taxon>
        <taxon>Bacillati</taxon>
        <taxon>Bacillota</taxon>
        <taxon>Bacilli</taxon>
        <taxon>Bacillales</taxon>
        <taxon>Bacillaceae</taxon>
        <taxon>Neobacillus</taxon>
    </lineage>
</organism>
<gene>
    <name evidence="3" type="ORF">D1B31_13410</name>
</gene>
<dbReference type="AlphaFoldDB" id="A0A417YSL1"/>
<dbReference type="Gene3D" id="3.30.470.20">
    <property type="entry name" value="ATP-grasp fold, B domain"/>
    <property type="match status" value="1"/>
</dbReference>
<sequence>MEVTRKQMDIAPTLTLKDIYGPQLVFNPRVSFEGIGWIPKDTILDDFRTGALLPIAGDMPFVCNDRTVTEEALNLLKTAGISPAPNQLVYDGKNSFYGLLESLSSGQQKKVLNQPLPDSEVPPEKYWIDKEVFSYLNNKANMGEIVPKEHLPKRMVVSPDELVTVREKWTLPFVMKAGTDLPNGGGFDVVLCHTEEDFKRASELLKDSQSIVIEEFIENKKNYCLQFAKTCDGQILYLGAGEQIISVSGRYKGNWISAEDSPPKSAINLGRTIMEKACQLGYKGIAGFDILITEDNRVLCIDLNFRLNGSTPALLLKDSIFSRHNNQDMMFKSWKIDRPWDEFHDICKSLVEDGSLIPLAIYHPETSGDSENKPFINGILIGNSKEEILQKEQYLTEHGWK</sequence>
<accession>A0A417YSL1</accession>